<gene>
    <name evidence="3" type="ORF">G7Y31_03040</name>
</gene>
<evidence type="ECO:0000256" key="1">
    <source>
        <dbReference type="SAM" id="Phobius"/>
    </source>
</evidence>
<keyword evidence="1" id="KW-0812">Transmembrane</keyword>
<organism evidence="3 4">
    <name type="scientific">Corynebacterium lizhenjunii</name>
    <dbReference type="NCBI Taxonomy" id="2709394"/>
    <lineage>
        <taxon>Bacteria</taxon>
        <taxon>Bacillati</taxon>
        <taxon>Actinomycetota</taxon>
        <taxon>Actinomycetes</taxon>
        <taxon>Mycobacteriales</taxon>
        <taxon>Corynebacteriaceae</taxon>
        <taxon>Corynebacterium</taxon>
    </lineage>
</organism>
<evidence type="ECO:0000313" key="4">
    <source>
        <dbReference type="Proteomes" id="UP000594681"/>
    </source>
</evidence>
<proteinExistence type="predicted"/>
<name>A0A7T0PB22_9CORY</name>
<keyword evidence="1" id="KW-1133">Transmembrane helix</keyword>
<evidence type="ECO:0000256" key="2">
    <source>
        <dbReference type="SAM" id="SignalP"/>
    </source>
</evidence>
<dbReference type="AlphaFoldDB" id="A0A7T0PB22"/>
<dbReference type="RefSeq" id="WP_165008530.1">
    <property type="nucleotide sequence ID" value="NZ_CP064954.1"/>
</dbReference>
<keyword evidence="4" id="KW-1185">Reference proteome</keyword>
<feature type="signal peptide" evidence="2">
    <location>
        <begin position="1"/>
        <end position="26"/>
    </location>
</feature>
<reference evidence="3 4" key="1">
    <citation type="submission" date="2020-11" db="EMBL/GenBank/DDBJ databases">
        <title>Corynebacterium sp. ZJ-599.</title>
        <authorList>
            <person name="Zhou J."/>
        </authorList>
    </citation>
    <scope>NUCLEOTIDE SEQUENCE [LARGE SCALE GENOMIC DNA]</scope>
    <source>
        <strain evidence="3 4">ZJ-599</strain>
    </source>
</reference>
<feature type="chain" id="PRO_5032995316" evidence="2">
    <location>
        <begin position="27"/>
        <end position="199"/>
    </location>
</feature>
<evidence type="ECO:0000313" key="3">
    <source>
        <dbReference type="EMBL" id="QPK79696.1"/>
    </source>
</evidence>
<sequence>MYRSKFVASVVCVAVVSSAVVAPAQALETSLSSTQCTVELTDSEKETRDKAYKPEKVKEHDPLPLKIKIKDANEALEKHEADLVQLDFEKSLADSDVFSDDAKVKENAQAIIAGVEAVYKLSPKYKKALKACAQSKTYNSAKDKDFASTDSHNTSSQMNQATANILYGLLTTAGLTVLAAFLLNGPGVQGLLKNFKLPF</sequence>
<protein>
    <submittedName>
        <fullName evidence="3">Uncharacterized protein</fullName>
    </submittedName>
</protein>
<keyword evidence="2" id="KW-0732">Signal</keyword>
<dbReference type="EMBL" id="CP064954">
    <property type="protein sequence ID" value="QPK79696.1"/>
    <property type="molecule type" value="Genomic_DNA"/>
</dbReference>
<feature type="transmembrane region" description="Helical" evidence="1">
    <location>
        <begin position="165"/>
        <end position="183"/>
    </location>
</feature>
<dbReference type="Proteomes" id="UP000594681">
    <property type="component" value="Chromosome"/>
</dbReference>
<accession>A0A7T0PB22</accession>
<dbReference type="KEGG" id="cliz:G7Y31_03040"/>
<keyword evidence="1" id="KW-0472">Membrane</keyword>